<dbReference type="EMBL" id="CM031810">
    <property type="protein sequence ID" value="KAG6663305.1"/>
    <property type="molecule type" value="Genomic_DNA"/>
</dbReference>
<accession>A0A8T1R9M5</accession>
<dbReference type="Proteomes" id="UP000811609">
    <property type="component" value="Chromosome 2"/>
</dbReference>
<evidence type="ECO:0000313" key="2">
    <source>
        <dbReference type="EMBL" id="KAG6663305.1"/>
    </source>
</evidence>
<keyword evidence="4" id="KW-1185">Reference proteome</keyword>
<evidence type="ECO:0000313" key="4">
    <source>
        <dbReference type="Proteomes" id="UP000811609"/>
    </source>
</evidence>
<evidence type="ECO:0000313" key="3">
    <source>
        <dbReference type="EMBL" id="KAG6725146.1"/>
    </source>
</evidence>
<comment type="caution">
    <text evidence="2">The sequence shown here is derived from an EMBL/GenBank/DDBJ whole genome shotgun (WGS) entry which is preliminary data.</text>
</comment>
<dbReference type="PANTHER" id="PTHR36410">
    <property type="entry name" value="EXPRESSED PROTEIN"/>
    <property type="match status" value="1"/>
</dbReference>
<feature type="region of interest" description="Disordered" evidence="1">
    <location>
        <begin position="1"/>
        <end position="94"/>
    </location>
</feature>
<protein>
    <submittedName>
        <fullName evidence="2">Uncharacterized protein</fullName>
    </submittedName>
</protein>
<gene>
    <name evidence="2" type="ORF">CIPAW_02G017200</name>
    <name evidence="3" type="ORF">I3842_02G017600</name>
</gene>
<dbReference type="Proteomes" id="UP000811246">
    <property type="component" value="Chromosome 2"/>
</dbReference>
<evidence type="ECO:0000256" key="1">
    <source>
        <dbReference type="SAM" id="MobiDB-lite"/>
    </source>
</evidence>
<sequence length="94" mass="10506">MASSQLESKHDKDTSGQNPNEKLGDVMSHSFGEGYATRSDEEGYGGIYGRNQSFPQAHTEQDKHIHENHPAYDKTQGSEVKEKEKARHQTSSKS</sequence>
<feature type="compositionally biased region" description="Basic and acidic residues" evidence="1">
    <location>
        <begin position="59"/>
        <end position="72"/>
    </location>
</feature>
<dbReference type="EMBL" id="CM031826">
    <property type="protein sequence ID" value="KAG6725146.1"/>
    <property type="molecule type" value="Genomic_DNA"/>
</dbReference>
<reference evidence="3" key="2">
    <citation type="submission" date="2021-01" db="EMBL/GenBank/DDBJ databases">
        <authorList>
            <person name="Lovell J.T."/>
            <person name="Bentley N."/>
            <person name="Bhattarai G."/>
            <person name="Jenkins J.W."/>
            <person name="Sreedasyam A."/>
            <person name="Alarcon Y."/>
            <person name="Bock C."/>
            <person name="Boston L."/>
            <person name="Carlson J."/>
            <person name="Cervantes K."/>
            <person name="Clermont K."/>
            <person name="Krom N."/>
            <person name="Kubenka K."/>
            <person name="Mamidi S."/>
            <person name="Mattison C."/>
            <person name="Monteros M."/>
            <person name="Pisani C."/>
            <person name="Plott C."/>
            <person name="Rajasekar S."/>
            <person name="Rhein H.S."/>
            <person name="Rohla C."/>
            <person name="Song M."/>
            <person name="Hilaire R.S."/>
            <person name="Shu S."/>
            <person name="Wells L."/>
            <person name="Wang X."/>
            <person name="Webber J."/>
            <person name="Heerema R.J."/>
            <person name="Klein P."/>
            <person name="Conner P."/>
            <person name="Grauke L."/>
            <person name="Grimwood J."/>
            <person name="Schmutz J."/>
            <person name="Randall J.J."/>
        </authorList>
    </citation>
    <scope>NUCLEOTIDE SEQUENCE</scope>
    <source>
        <tissue evidence="3">Leaf</tissue>
    </source>
</reference>
<name>A0A8T1R9M5_CARIL</name>
<dbReference type="PANTHER" id="PTHR36410:SF1">
    <property type="entry name" value="EXPRESSED PROTEIN"/>
    <property type="match status" value="1"/>
</dbReference>
<proteinExistence type="predicted"/>
<dbReference type="AlphaFoldDB" id="A0A8T1R9M5"/>
<organism evidence="2 4">
    <name type="scientific">Carya illinoinensis</name>
    <name type="common">Pecan</name>
    <dbReference type="NCBI Taxonomy" id="32201"/>
    <lineage>
        <taxon>Eukaryota</taxon>
        <taxon>Viridiplantae</taxon>
        <taxon>Streptophyta</taxon>
        <taxon>Embryophyta</taxon>
        <taxon>Tracheophyta</taxon>
        <taxon>Spermatophyta</taxon>
        <taxon>Magnoliopsida</taxon>
        <taxon>eudicotyledons</taxon>
        <taxon>Gunneridae</taxon>
        <taxon>Pentapetalae</taxon>
        <taxon>rosids</taxon>
        <taxon>fabids</taxon>
        <taxon>Fagales</taxon>
        <taxon>Juglandaceae</taxon>
        <taxon>Carya</taxon>
    </lineage>
</organism>
<reference evidence="2" key="1">
    <citation type="submission" date="2020-12" db="EMBL/GenBank/DDBJ databases">
        <title>WGS assembly of Carya illinoinensis cv. Pawnee.</title>
        <authorList>
            <person name="Platts A."/>
            <person name="Shu S."/>
            <person name="Wright S."/>
            <person name="Barry K."/>
            <person name="Edger P."/>
            <person name="Pires J.C."/>
            <person name="Schmutz J."/>
        </authorList>
    </citation>
    <scope>NUCLEOTIDE SEQUENCE</scope>
    <source>
        <tissue evidence="2">Leaf</tissue>
    </source>
</reference>